<sequence length="53" mass="6268">MDEYVKQRTSMDVNTLYNHINLISSKRSMIHHKRFGQPLKCRAFFVVIKIGTD</sequence>
<reference evidence="1 2" key="1">
    <citation type="journal article" date="2015" name="Genome Announc.">
        <title>Expanding the biotechnology potential of lactobacilli through comparative genomics of 213 strains and associated genera.</title>
        <authorList>
            <person name="Sun Z."/>
            <person name="Harris H.M."/>
            <person name="McCann A."/>
            <person name="Guo C."/>
            <person name="Argimon S."/>
            <person name="Zhang W."/>
            <person name="Yang X."/>
            <person name="Jeffery I.B."/>
            <person name="Cooney J.C."/>
            <person name="Kagawa T.F."/>
            <person name="Liu W."/>
            <person name="Song Y."/>
            <person name="Salvetti E."/>
            <person name="Wrobel A."/>
            <person name="Rasinkangas P."/>
            <person name="Parkhill J."/>
            <person name="Rea M.C."/>
            <person name="O'Sullivan O."/>
            <person name="Ritari J."/>
            <person name="Douillard F.P."/>
            <person name="Paul Ross R."/>
            <person name="Yang R."/>
            <person name="Briner A.E."/>
            <person name="Felis G.E."/>
            <person name="de Vos W.M."/>
            <person name="Barrangou R."/>
            <person name="Klaenhammer T.R."/>
            <person name="Caufield P.W."/>
            <person name="Cui Y."/>
            <person name="Zhang H."/>
            <person name="O'Toole P.W."/>
        </authorList>
    </citation>
    <scope>NUCLEOTIDE SEQUENCE [LARGE SCALE GENOMIC DNA]</scope>
    <source>
        <strain evidence="1 2">DSM 14421</strain>
    </source>
</reference>
<dbReference type="PATRIC" id="fig|1423739.3.peg.995"/>
<comment type="caution">
    <text evidence="1">The sequence shown here is derived from an EMBL/GenBank/DDBJ whole genome shotgun (WGS) entry which is preliminary data.</text>
</comment>
<accession>A0A0R1SAL2</accession>
<dbReference type="EMBL" id="AZEY01000090">
    <property type="protein sequence ID" value="KRL64436.1"/>
    <property type="molecule type" value="Genomic_DNA"/>
</dbReference>
<evidence type="ECO:0000313" key="2">
    <source>
        <dbReference type="Proteomes" id="UP000052013"/>
    </source>
</evidence>
<name>A0A0R1SAL2_9LACO</name>
<organism evidence="1 2">
    <name type="scientific">Lentilactobacillus diolivorans DSM 14421</name>
    <dbReference type="NCBI Taxonomy" id="1423739"/>
    <lineage>
        <taxon>Bacteria</taxon>
        <taxon>Bacillati</taxon>
        <taxon>Bacillota</taxon>
        <taxon>Bacilli</taxon>
        <taxon>Lactobacillales</taxon>
        <taxon>Lactobacillaceae</taxon>
        <taxon>Lentilactobacillus</taxon>
    </lineage>
</organism>
<dbReference type="STRING" id="1423739.FC85_GL000946"/>
<protein>
    <submittedName>
        <fullName evidence="1">Uncharacterized protein</fullName>
    </submittedName>
</protein>
<dbReference type="Proteomes" id="UP000052013">
    <property type="component" value="Unassembled WGS sequence"/>
</dbReference>
<proteinExistence type="predicted"/>
<gene>
    <name evidence="1" type="ORF">FC85_GL000946</name>
</gene>
<evidence type="ECO:0000313" key="1">
    <source>
        <dbReference type="EMBL" id="KRL64436.1"/>
    </source>
</evidence>
<dbReference type="AlphaFoldDB" id="A0A0R1SAL2"/>